<dbReference type="AlphaFoldDB" id="A0AAD5JCB7"/>
<evidence type="ECO:0000256" key="1">
    <source>
        <dbReference type="SAM" id="MobiDB-lite"/>
    </source>
</evidence>
<name>A0AAD5JCB7_ACENE</name>
<organism evidence="2 3">
    <name type="scientific">Acer negundo</name>
    <name type="common">Box elder</name>
    <dbReference type="NCBI Taxonomy" id="4023"/>
    <lineage>
        <taxon>Eukaryota</taxon>
        <taxon>Viridiplantae</taxon>
        <taxon>Streptophyta</taxon>
        <taxon>Embryophyta</taxon>
        <taxon>Tracheophyta</taxon>
        <taxon>Spermatophyta</taxon>
        <taxon>Magnoliopsida</taxon>
        <taxon>eudicotyledons</taxon>
        <taxon>Gunneridae</taxon>
        <taxon>Pentapetalae</taxon>
        <taxon>rosids</taxon>
        <taxon>malvids</taxon>
        <taxon>Sapindales</taxon>
        <taxon>Sapindaceae</taxon>
        <taxon>Hippocastanoideae</taxon>
        <taxon>Acereae</taxon>
        <taxon>Acer</taxon>
    </lineage>
</organism>
<feature type="region of interest" description="Disordered" evidence="1">
    <location>
        <begin position="1"/>
        <end position="23"/>
    </location>
</feature>
<accession>A0AAD5JCB7</accession>
<keyword evidence="3" id="KW-1185">Reference proteome</keyword>
<proteinExistence type="predicted"/>
<reference evidence="2" key="2">
    <citation type="submission" date="2023-02" db="EMBL/GenBank/DDBJ databases">
        <authorList>
            <person name="Swenson N.G."/>
            <person name="Wegrzyn J.L."/>
            <person name="Mcevoy S.L."/>
        </authorList>
    </citation>
    <scope>NUCLEOTIDE SEQUENCE</scope>
    <source>
        <strain evidence="2">91603</strain>
        <tissue evidence="2">Leaf</tissue>
    </source>
</reference>
<reference evidence="2" key="1">
    <citation type="journal article" date="2022" name="Plant J.">
        <title>Strategies of tolerance reflected in two North American maple genomes.</title>
        <authorList>
            <person name="McEvoy S.L."/>
            <person name="Sezen U.U."/>
            <person name="Trouern-Trend A."/>
            <person name="McMahon S.M."/>
            <person name="Schaberg P.G."/>
            <person name="Yang J."/>
            <person name="Wegrzyn J.L."/>
            <person name="Swenson N.G."/>
        </authorList>
    </citation>
    <scope>NUCLEOTIDE SEQUENCE</scope>
    <source>
        <strain evidence="2">91603</strain>
    </source>
</reference>
<feature type="compositionally biased region" description="Polar residues" evidence="1">
    <location>
        <begin position="10"/>
        <end position="21"/>
    </location>
</feature>
<dbReference type="EMBL" id="JAJSOW010000004">
    <property type="protein sequence ID" value="KAI9192340.1"/>
    <property type="molecule type" value="Genomic_DNA"/>
</dbReference>
<sequence>MMIRVVPDTHSASEVQRQDLTSGIEAIPEEDVARGPEILGAGASQTSTEVTGVEGGQSVILVNSREKAKAKKDDDNNSLDKIGQFVNEIHDGVFDLDGDGEIDVKTVQKDQTSVHTFGKDQTCAETIVDSVVQTAMIRVLLRSPRVRVLLKVR</sequence>
<dbReference type="Proteomes" id="UP001064489">
    <property type="component" value="Chromosome 6"/>
</dbReference>
<evidence type="ECO:0000313" key="2">
    <source>
        <dbReference type="EMBL" id="KAI9192340.1"/>
    </source>
</evidence>
<protein>
    <submittedName>
        <fullName evidence="2">Uncharacterized protein</fullName>
    </submittedName>
</protein>
<comment type="caution">
    <text evidence="2">The sequence shown here is derived from an EMBL/GenBank/DDBJ whole genome shotgun (WGS) entry which is preliminary data.</text>
</comment>
<evidence type="ECO:0000313" key="3">
    <source>
        <dbReference type="Proteomes" id="UP001064489"/>
    </source>
</evidence>
<gene>
    <name evidence="2" type="ORF">LWI28_021405</name>
</gene>